<dbReference type="InterPro" id="IPR020056">
    <property type="entry name" value="Rbsml_bL25/Gln-tRNA_synth_N"/>
</dbReference>
<evidence type="ECO:0000256" key="3">
    <source>
        <dbReference type="ARBA" id="ARBA00022980"/>
    </source>
</evidence>
<evidence type="ECO:0000259" key="7">
    <source>
        <dbReference type="Pfam" id="PF01386"/>
    </source>
</evidence>
<dbReference type="InterPro" id="IPR011035">
    <property type="entry name" value="Ribosomal_bL25/Gln-tRNA_synth"/>
</dbReference>
<keyword evidence="2 5" id="KW-0694">RNA-binding</keyword>
<feature type="domain" description="Large ribosomal subunit protein bL25 L25" evidence="7">
    <location>
        <begin position="3"/>
        <end position="88"/>
    </location>
</feature>
<dbReference type="Proteomes" id="UP000003280">
    <property type="component" value="Unassembled WGS sequence"/>
</dbReference>
<organism evidence="9 10">
    <name type="scientific">Peptoniphilus duerdenii ATCC BAA-1640</name>
    <dbReference type="NCBI Taxonomy" id="862517"/>
    <lineage>
        <taxon>Bacteria</taxon>
        <taxon>Bacillati</taxon>
        <taxon>Bacillota</taxon>
        <taxon>Tissierellia</taxon>
        <taxon>Tissierellales</taxon>
        <taxon>Peptoniphilaceae</taxon>
        <taxon>Peptoniphilus</taxon>
    </lineage>
</organism>
<dbReference type="eggNOG" id="COG1825">
    <property type="taxonomic scope" value="Bacteria"/>
</dbReference>
<comment type="caution">
    <text evidence="9">The sequence shown here is derived from an EMBL/GenBank/DDBJ whole genome shotgun (WGS) entry which is preliminary data.</text>
</comment>
<evidence type="ECO:0000256" key="4">
    <source>
        <dbReference type="ARBA" id="ARBA00023274"/>
    </source>
</evidence>
<comment type="subunit">
    <text evidence="5">Part of the 50S ribosomal subunit; part of the 5S rRNA/L5/L18/L25 subcomplex. Contacts the 5S rRNA. Binds to the 5S rRNA independently of L5 and L18.</text>
</comment>
<dbReference type="InterPro" id="IPR037121">
    <property type="entry name" value="Ribosomal_bL25_C"/>
</dbReference>
<evidence type="ECO:0000256" key="6">
    <source>
        <dbReference type="SAM" id="MobiDB-lite"/>
    </source>
</evidence>
<dbReference type="NCBIfam" id="TIGR00731">
    <property type="entry name" value="bL25_bact_ctc"/>
    <property type="match status" value="1"/>
</dbReference>
<dbReference type="SUPFAM" id="SSF50715">
    <property type="entry name" value="Ribosomal protein L25-like"/>
    <property type="match status" value="1"/>
</dbReference>
<dbReference type="Gene3D" id="2.170.120.20">
    <property type="entry name" value="Ribosomal protein L25, beta domain"/>
    <property type="match status" value="1"/>
</dbReference>
<dbReference type="HOGENOM" id="CLU_075939_2_0_9"/>
<dbReference type="RefSeq" id="WP_008901574.1">
    <property type="nucleotide sequence ID" value="NZ_GL397071.1"/>
</dbReference>
<evidence type="ECO:0000256" key="1">
    <source>
        <dbReference type="ARBA" id="ARBA00022730"/>
    </source>
</evidence>
<keyword evidence="3 5" id="KW-0689">Ribosomal protein</keyword>
<dbReference type="PANTHER" id="PTHR33284">
    <property type="entry name" value="RIBOSOMAL PROTEIN L25/GLN-TRNA SYNTHETASE, ANTI-CODON-BINDING DOMAIN-CONTAINING PROTEIN"/>
    <property type="match status" value="1"/>
</dbReference>
<keyword evidence="10" id="KW-1185">Reference proteome</keyword>
<evidence type="ECO:0000313" key="9">
    <source>
        <dbReference type="EMBL" id="EFM25611.1"/>
    </source>
</evidence>
<dbReference type="InterPro" id="IPR001021">
    <property type="entry name" value="Ribosomal_bL25_long"/>
</dbReference>
<feature type="compositionally biased region" description="Acidic residues" evidence="6">
    <location>
        <begin position="181"/>
        <end position="194"/>
    </location>
</feature>
<feature type="domain" description="Large ribosomal subunit protein bL25 beta" evidence="8">
    <location>
        <begin position="97"/>
        <end position="181"/>
    </location>
</feature>
<evidence type="ECO:0000256" key="2">
    <source>
        <dbReference type="ARBA" id="ARBA00022884"/>
    </source>
</evidence>
<dbReference type="GO" id="GO:0022625">
    <property type="term" value="C:cytosolic large ribosomal subunit"/>
    <property type="evidence" value="ECO:0007669"/>
    <property type="project" value="TreeGrafter"/>
</dbReference>
<feature type="region of interest" description="Disordered" evidence="6">
    <location>
        <begin position="181"/>
        <end position="209"/>
    </location>
</feature>
<proteinExistence type="inferred from homology"/>
<dbReference type="InterPro" id="IPR029751">
    <property type="entry name" value="Ribosomal_L25_dom"/>
</dbReference>
<evidence type="ECO:0000256" key="5">
    <source>
        <dbReference type="HAMAP-Rule" id="MF_01334"/>
    </source>
</evidence>
<comment type="function">
    <text evidence="5">This is one of the proteins that binds to the 5S RNA in the ribosome where it forms part of the central protuberance.</text>
</comment>
<dbReference type="Pfam" id="PF14693">
    <property type="entry name" value="Ribosomal_TL5_C"/>
    <property type="match status" value="1"/>
</dbReference>
<dbReference type="GO" id="GO:0003735">
    <property type="term" value="F:structural constituent of ribosome"/>
    <property type="evidence" value="ECO:0007669"/>
    <property type="project" value="InterPro"/>
</dbReference>
<dbReference type="AlphaFoldDB" id="E0NKS0"/>
<name>E0NKS0_9FIRM</name>
<evidence type="ECO:0000259" key="8">
    <source>
        <dbReference type="Pfam" id="PF14693"/>
    </source>
</evidence>
<gene>
    <name evidence="5 9" type="primary">rplY</name>
    <name evidence="5" type="synonym">ctc</name>
    <name evidence="9" type="ORF">HMPREF9225_0759</name>
</gene>
<dbReference type="InterPro" id="IPR020930">
    <property type="entry name" value="Ribosomal_uL5_bac-type"/>
</dbReference>
<dbReference type="OrthoDB" id="9790002at2"/>
<keyword evidence="4 5" id="KW-0687">Ribonucleoprotein</keyword>
<comment type="similarity">
    <text evidence="5">Belongs to the bacterial ribosomal protein bL25 family. CTC subfamily.</text>
</comment>
<dbReference type="GO" id="GO:0006412">
    <property type="term" value="P:translation"/>
    <property type="evidence" value="ECO:0007669"/>
    <property type="project" value="UniProtKB-UniRule"/>
</dbReference>
<protein>
    <recommendedName>
        <fullName evidence="5">Large ribosomal subunit protein bL25</fullName>
    </recommendedName>
    <alternativeName>
        <fullName evidence="5">General stress protein CTC</fullName>
    </alternativeName>
</protein>
<dbReference type="InterPro" id="IPR020057">
    <property type="entry name" value="Ribosomal_bL25_b-dom"/>
</dbReference>
<accession>E0NKS0</accession>
<sequence>MILKLQKRDQHGKNKVDKLRQEGLVPGVVYSKGEEAVSITVVEKDLVKAYEENGLSNIFKADLDGAQKDLLIKEIQKHPFKNQILHFDAYLIDMTQKIRVTIPVVLEGRDNIKAQPSVIMQIIDSIEIECLPGDLPSEAVVNVVDMQIGDNMTVADLDIAGNEKIHIHVDPEEVVAVLSEPQEENLEETDEEVSAEVPTVAETKAKEEE</sequence>
<evidence type="ECO:0000313" key="10">
    <source>
        <dbReference type="Proteomes" id="UP000003280"/>
    </source>
</evidence>
<dbReference type="Gene3D" id="2.40.240.10">
    <property type="entry name" value="Ribosomal Protein L25, Chain P"/>
    <property type="match status" value="1"/>
</dbReference>
<dbReference type="Pfam" id="PF01386">
    <property type="entry name" value="Ribosomal_L25p"/>
    <property type="match status" value="1"/>
</dbReference>
<dbReference type="CDD" id="cd00495">
    <property type="entry name" value="Ribosomal_L25_TL5_CTC"/>
    <property type="match status" value="1"/>
</dbReference>
<dbReference type="PANTHER" id="PTHR33284:SF1">
    <property type="entry name" value="RIBOSOMAL PROTEIN L25_GLN-TRNA SYNTHETASE, ANTI-CODON-BINDING DOMAIN-CONTAINING PROTEIN"/>
    <property type="match status" value="1"/>
</dbReference>
<dbReference type="EMBL" id="AEEH01000029">
    <property type="protein sequence ID" value="EFM25611.1"/>
    <property type="molecule type" value="Genomic_DNA"/>
</dbReference>
<dbReference type="HAMAP" id="MF_01334">
    <property type="entry name" value="Ribosomal_bL25_CTC"/>
    <property type="match status" value="1"/>
</dbReference>
<dbReference type="STRING" id="862517.HMPREF9225_0759"/>
<dbReference type="GO" id="GO:0008097">
    <property type="term" value="F:5S rRNA binding"/>
    <property type="evidence" value="ECO:0007669"/>
    <property type="project" value="InterPro"/>
</dbReference>
<reference evidence="9 10" key="1">
    <citation type="submission" date="2010-07" db="EMBL/GenBank/DDBJ databases">
        <authorList>
            <person name="Muzny D."/>
            <person name="Qin X."/>
            <person name="Deng J."/>
            <person name="Jiang H."/>
            <person name="Liu Y."/>
            <person name="Qu J."/>
            <person name="Song X.-Z."/>
            <person name="Zhang L."/>
            <person name="Thornton R."/>
            <person name="Coyle M."/>
            <person name="Francisco L."/>
            <person name="Jackson L."/>
            <person name="Javaid M."/>
            <person name="Korchina V."/>
            <person name="Kovar C."/>
            <person name="Mata R."/>
            <person name="Mathew T."/>
            <person name="Ngo R."/>
            <person name="Nguyen L."/>
            <person name="Nguyen N."/>
            <person name="Okwuonu G."/>
            <person name="Ongeri F."/>
            <person name="Pham C."/>
            <person name="Simmons D."/>
            <person name="Wilczek-Boney K."/>
            <person name="Hale W."/>
            <person name="Jakkamsetti A."/>
            <person name="Pham P."/>
            <person name="Ruth R."/>
            <person name="San Lucas F."/>
            <person name="Warren J."/>
            <person name="Zhang J."/>
            <person name="Zhao Z."/>
            <person name="Zhou C."/>
            <person name="Zhu D."/>
            <person name="Lee S."/>
            <person name="Bess C."/>
            <person name="Blankenburg K."/>
            <person name="Forbes L."/>
            <person name="Fu Q."/>
            <person name="Gubbala S."/>
            <person name="Hirani K."/>
            <person name="Jayaseelan J.C."/>
            <person name="Lara F."/>
            <person name="Munidasa M."/>
            <person name="Palculict T."/>
            <person name="Patil S."/>
            <person name="Pu L.-L."/>
            <person name="Saada N."/>
            <person name="Tang L."/>
            <person name="Weissenberger G."/>
            <person name="Zhu Y."/>
            <person name="Hemphill L."/>
            <person name="Shang Y."/>
            <person name="Youmans B."/>
            <person name="Ayvaz T."/>
            <person name="Ross M."/>
            <person name="Santibanez J."/>
            <person name="Aqrawi P."/>
            <person name="Gross S."/>
            <person name="Joshi V."/>
            <person name="Fowler G."/>
            <person name="Nazareth L."/>
            <person name="Reid J."/>
            <person name="Worley K."/>
            <person name="Petrosino J."/>
            <person name="Highlander S."/>
            <person name="Gibbs R."/>
        </authorList>
    </citation>
    <scope>NUCLEOTIDE SEQUENCE [LARGE SCALE GENOMIC DNA]</scope>
    <source>
        <strain evidence="9 10">ATCC BAA-1640</strain>
    </source>
</reference>
<keyword evidence="1 5" id="KW-0699">rRNA-binding</keyword>